<dbReference type="GeneID" id="60404437"/>
<reference evidence="1" key="2">
    <citation type="submission" date="2013-10" db="EMBL/GenBank/DDBJ databases">
        <authorList>
            <person name="Aslett M."/>
        </authorList>
    </citation>
    <scope>NUCLEOTIDE SEQUENCE [LARGE SCALE GENOMIC DNA]</scope>
    <source>
        <strain evidence="1">Houghton</strain>
    </source>
</reference>
<keyword evidence="2" id="KW-1185">Reference proteome</keyword>
<reference evidence="1" key="1">
    <citation type="submission" date="2013-10" db="EMBL/GenBank/DDBJ databases">
        <title>Genomic analysis of the causative agents of coccidiosis in chickens.</title>
        <authorList>
            <person name="Reid A.J."/>
            <person name="Blake D."/>
            <person name="Billington K."/>
            <person name="Browne H."/>
            <person name="Dunn M."/>
            <person name="Hung S."/>
            <person name="Kawahara F."/>
            <person name="Miranda-Saavedra D."/>
            <person name="Mourier T."/>
            <person name="Nagra H."/>
            <person name="Otto T.D."/>
            <person name="Rawlings N."/>
            <person name="Sanchez A."/>
            <person name="Sanders M."/>
            <person name="Subramaniam C."/>
            <person name="Tay Y."/>
            <person name="Dear P."/>
            <person name="Doerig C."/>
            <person name="Gruber A."/>
            <person name="Parkinson J."/>
            <person name="Shirley M."/>
            <person name="Wan K.L."/>
            <person name="Berriman M."/>
            <person name="Tomley F."/>
            <person name="Pain A."/>
        </authorList>
    </citation>
    <scope>NUCLEOTIDE SEQUENCE [LARGE SCALE GENOMIC DNA]</scope>
    <source>
        <strain evidence="1">Houghton</strain>
    </source>
</reference>
<dbReference type="AlphaFoldDB" id="U6KEL2"/>
<dbReference type="VEuPathDB" id="ToxoDB:EMH_0086490"/>
<protein>
    <submittedName>
        <fullName evidence="1">Uncharacterized protein</fullName>
    </submittedName>
</protein>
<sequence length="93" mass="10076">MHSGRQHADEGRDPAVSLLHRTLQDPDLVLKRVGCQPELAKGQAAPVLDELEFPGDLLLAASRQVGKAGKLTLWLLLLPTNFAADITWSVALI</sequence>
<dbReference type="RefSeq" id="XP_037878748.1">
    <property type="nucleotide sequence ID" value="XM_038022894.1"/>
</dbReference>
<dbReference type="Proteomes" id="UP000030744">
    <property type="component" value="Unassembled WGS sequence"/>
</dbReference>
<evidence type="ECO:0000313" key="2">
    <source>
        <dbReference type="Proteomes" id="UP000030744"/>
    </source>
</evidence>
<name>U6KEL2_9EIME</name>
<organism evidence="1 2">
    <name type="scientific">Eimeria mitis</name>
    <dbReference type="NCBI Taxonomy" id="44415"/>
    <lineage>
        <taxon>Eukaryota</taxon>
        <taxon>Sar</taxon>
        <taxon>Alveolata</taxon>
        <taxon>Apicomplexa</taxon>
        <taxon>Conoidasida</taxon>
        <taxon>Coccidia</taxon>
        <taxon>Eucoccidiorida</taxon>
        <taxon>Eimeriorina</taxon>
        <taxon>Eimeriidae</taxon>
        <taxon>Eimeria</taxon>
    </lineage>
</organism>
<proteinExistence type="predicted"/>
<evidence type="ECO:0000313" key="1">
    <source>
        <dbReference type="EMBL" id="CDJ36460.1"/>
    </source>
</evidence>
<dbReference type="EMBL" id="HG736027">
    <property type="protein sequence ID" value="CDJ36460.1"/>
    <property type="molecule type" value="Genomic_DNA"/>
</dbReference>
<gene>
    <name evidence="1" type="ORF">EMH_0086490</name>
</gene>
<accession>U6KEL2</accession>